<evidence type="ECO:0000256" key="4">
    <source>
        <dbReference type="PROSITE-ProRule" id="PRU00175"/>
    </source>
</evidence>
<proteinExistence type="predicted"/>
<dbReference type="PANTHER" id="PTHR45798:SF97">
    <property type="entry name" value="ALCOHOL-SENSITIVE RING FINGER PROTEIN 1"/>
    <property type="match status" value="1"/>
</dbReference>
<organism evidence="6 7">
    <name type="scientific">Carpinus fangiana</name>
    <dbReference type="NCBI Taxonomy" id="176857"/>
    <lineage>
        <taxon>Eukaryota</taxon>
        <taxon>Viridiplantae</taxon>
        <taxon>Streptophyta</taxon>
        <taxon>Embryophyta</taxon>
        <taxon>Tracheophyta</taxon>
        <taxon>Spermatophyta</taxon>
        <taxon>Magnoliopsida</taxon>
        <taxon>eudicotyledons</taxon>
        <taxon>Gunneridae</taxon>
        <taxon>Pentapetalae</taxon>
        <taxon>rosids</taxon>
        <taxon>fabids</taxon>
        <taxon>Fagales</taxon>
        <taxon>Betulaceae</taxon>
        <taxon>Carpinus</taxon>
    </lineage>
</organism>
<evidence type="ECO:0000313" key="7">
    <source>
        <dbReference type="Proteomes" id="UP000327013"/>
    </source>
</evidence>
<evidence type="ECO:0000256" key="1">
    <source>
        <dbReference type="ARBA" id="ARBA00022723"/>
    </source>
</evidence>
<gene>
    <name evidence="6" type="ORF">FH972_012574</name>
</gene>
<dbReference type="OrthoDB" id="8062037at2759"/>
<evidence type="ECO:0000256" key="3">
    <source>
        <dbReference type="ARBA" id="ARBA00022833"/>
    </source>
</evidence>
<protein>
    <recommendedName>
        <fullName evidence="5">RING-type domain-containing protein</fullName>
    </recommendedName>
</protein>
<evidence type="ECO:0000259" key="5">
    <source>
        <dbReference type="PROSITE" id="PS50089"/>
    </source>
</evidence>
<dbReference type="Pfam" id="PF13639">
    <property type="entry name" value="zf-RING_2"/>
    <property type="match status" value="2"/>
</dbReference>
<dbReference type="SMART" id="SM00184">
    <property type="entry name" value="RING"/>
    <property type="match status" value="2"/>
</dbReference>
<reference evidence="6 7" key="1">
    <citation type="submission" date="2019-06" db="EMBL/GenBank/DDBJ databases">
        <title>A chromosomal-level reference genome of Carpinus fangiana (Coryloideae, Betulaceae).</title>
        <authorList>
            <person name="Yang X."/>
            <person name="Wang Z."/>
            <person name="Zhang L."/>
            <person name="Hao G."/>
            <person name="Liu J."/>
            <person name="Yang Y."/>
        </authorList>
    </citation>
    <scope>NUCLEOTIDE SEQUENCE [LARGE SCALE GENOMIC DNA]</scope>
    <source>
        <strain evidence="6">Cfa_2016G</strain>
        <tissue evidence="6">Leaf</tissue>
    </source>
</reference>
<evidence type="ECO:0000313" key="6">
    <source>
        <dbReference type="EMBL" id="KAE8055752.1"/>
    </source>
</evidence>
<dbReference type="SUPFAM" id="SSF57850">
    <property type="entry name" value="RING/U-box"/>
    <property type="match status" value="2"/>
</dbReference>
<dbReference type="GO" id="GO:0008270">
    <property type="term" value="F:zinc ion binding"/>
    <property type="evidence" value="ECO:0007669"/>
    <property type="project" value="UniProtKB-KW"/>
</dbReference>
<feature type="domain" description="RING-type" evidence="5">
    <location>
        <begin position="147"/>
        <end position="195"/>
    </location>
</feature>
<keyword evidence="2 4" id="KW-0863">Zinc-finger</keyword>
<evidence type="ECO:0000256" key="2">
    <source>
        <dbReference type="ARBA" id="ARBA00022771"/>
    </source>
</evidence>
<dbReference type="InterPro" id="IPR052788">
    <property type="entry name" value="RING-type_E3_ligase_ATL"/>
</dbReference>
<dbReference type="PANTHER" id="PTHR45798">
    <property type="entry name" value="RING-H2 FINGER PROTEIN ATL61-RELATED-RELATED"/>
    <property type="match status" value="1"/>
</dbReference>
<dbReference type="Gene3D" id="3.30.40.10">
    <property type="entry name" value="Zinc/RING finger domain, C3HC4 (zinc finger)"/>
    <property type="match status" value="2"/>
</dbReference>
<keyword evidence="1" id="KW-0479">Metal-binding</keyword>
<sequence length="243" mass="27421">MDHRAFTALAAVYTWFKREDPDPIPIRDWTKIVHLPMCSYSRNAYYRYRGDADCDDCPSCSRKFKEREAVVVIPSCGHIFHPECHRFWLAGSRQAKCMICGPSPTPLRRCRNSGDSSQPYDLSSLPKGVTILSITLRSYRRDANYKCPTCVHNFKEKEAVVLIPACKHVFHPKCFGKWLSLSWQPPSLQATCPVCPRSTPIELAACSSLGESTPPLFQEGRGVSDEQCTPLLNNIHSSSAPHY</sequence>
<keyword evidence="3" id="KW-0862">Zinc</keyword>
<name>A0A5N6R473_9ROSI</name>
<dbReference type="InterPro" id="IPR013083">
    <property type="entry name" value="Znf_RING/FYVE/PHD"/>
</dbReference>
<dbReference type="Proteomes" id="UP000327013">
    <property type="component" value="Chromosome 5"/>
</dbReference>
<keyword evidence="7" id="KW-1185">Reference proteome</keyword>
<dbReference type="InterPro" id="IPR001841">
    <property type="entry name" value="Znf_RING"/>
</dbReference>
<accession>A0A5N6R473</accession>
<dbReference type="EMBL" id="CM017325">
    <property type="protein sequence ID" value="KAE8055752.1"/>
    <property type="molecule type" value="Genomic_DNA"/>
</dbReference>
<feature type="domain" description="RING-type" evidence="5">
    <location>
        <begin position="57"/>
        <end position="100"/>
    </location>
</feature>
<dbReference type="AlphaFoldDB" id="A0A5N6R473"/>
<dbReference type="PROSITE" id="PS50089">
    <property type="entry name" value="ZF_RING_2"/>
    <property type="match status" value="2"/>
</dbReference>